<reference evidence="3 4" key="1">
    <citation type="submission" date="2013-07" db="EMBL/GenBank/DDBJ databases">
        <title>The Genome Sequence of Cryptococcus heveanensis BCC8398.</title>
        <authorList>
            <consortium name="The Broad Institute Genome Sequencing Platform"/>
            <person name="Cuomo C."/>
            <person name="Litvintseva A."/>
            <person name="Chen Y."/>
            <person name="Heitman J."/>
            <person name="Sun S."/>
            <person name="Springer D."/>
            <person name="Dromer F."/>
            <person name="Young S.K."/>
            <person name="Zeng Q."/>
            <person name="Gargeya S."/>
            <person name="Fitzgerald M."/>
            <person name="Abouelleil A."/>
            <person name="Alvarado L."/>
            <person name="Berlin A.M."/>
            <person name="Chapman S.B."/>
            <person name="Dewar J."/>
            <person name="Goldberg J."/>
            <person name="Griggs A."/>
            <person name="Gujja S."/>
            <person name="Hansen M."/>
            <person name="Howarth C."/>
            <person name="Imamovic A."/>
            <person name="Larimer J."/>
            <person name="McCowan C."/>
            <person name="Murphy C."/>
            <person name="Pearson M."/>
            <person name="Priest M."/>
            <person name="Roberts A."/>
            <person name="Saif S."/>
            <person name="Shea T."/>
            <person name="Sykes S."/>
            <person name="Wortman J."/>
            <person name="Nusbaum C."/>
            <person name="Birren B."/>
        </authorList>
    </citation>
    <scope>NUCLEOTIDE SEQUENCE [LARGE SCALE GENOMIC DNA]</scope>
    <source>
        <strain evidence="3 4">BCC8398</strain>
    </source>
</reference>
<evidence type="ECO:0000313" key="3">
    <source>
        <dbReference type="EMBL" id="OCF35511.1"/>
    </source>
</evidence>
<protein>
    <submittedName>
        <fullName evidence="3">Uncharacterized protein</fullName>
    </submittedName>
</protein>
<dbReference type="EMBL" id="KI669498">
    <property type="protein sequence ID" value="OCF35511.1"/>
    <property type="molecule type" value="Genomic_DNA"/>
</dbReference>
<gene>
    <name evidence="3" type="ORF">I316_02563</name>
</gene>
<feature type="compositionally biased region" description="Polar residues" evidence="1">
    <location>
        <begin position="107"/>
        <end position="116"/>
    </location>
</feature>
<evidence type="ECO:0000256" key="2">
    <source>
        <dbReference type="SAM" id="Phobius"/>
    </source>
</evidence>
<evidence type="ECO:0000256" key="1">
    <source>
        <dbReference type="SAM" id="MobiDB-lite"/>
    </source>
</evidence>
<dbReference type="AlphaFoldDB" id="A0A1B9GWV8"/>
<organism evidence="3 4">
    <name type="scientific">Kwoniella heveanensis BCC8398</name>
    <dbReference type="NCBI Taxonomy" id="1296120"/>
    <lineage>
        <taxon>Eukaryota</taxon>
        <taxon>Fungi</taxon>
        <taxon>Dikarya</taxon>
        <taxon>Basidiomycota</taxon>
        <taxon>Agaricomycotina</taxon>
        <taxon>Tremellomycetes</taxon>
        <taxon>Tremellales</taxon>
        <taxon>Cryptococcaceae</taxon>
        <taxon>Kwoniella</taxon>
    </lineage>
</organism>
<keyword evidence="4" id="KW-1185">Reference proteome</keyword>
<reference evidence="4" key="2">
    <citation type="submission" date="2013-12" db="EMBL/GenBank/DDBJ databases">
        <title>Evolution of pathogenesis and genome organization in the Tremellales.</title>
        <authorList>
            <person name="Cuomo C."/>
            <person name="Litvintseva A."/>
            <person name="Heitman J."/>
            <person name="Chen Y."/>
            <person name="Sun S."/>
            <person name="Springer D."/>
            <person name="Dromer F."/>
            <person name="Young S."/>
            <person name="Zeng Q."/>
            <person name="Chapman S."/>
            <person name="Gujja S."/>
            <person name="Saif S."/>
            <person name="Birren B."/>
        </authorList>
    </citation>
    <scope>NUCLEOTIDE SEQUENCE [LARGE SCALE GENOMIC DNA]</scope>
    <source>
        <strain evidence="4">BCC8398</strain>
    </source>
</reference>
<sequence>MAAIDTGADLCVGPEGYDLRLCHNVDIAIAVLCFVHAVFTSIWAVWIIHVVREAKVSGVSGMYGRGFYGATVHRLLRGDFGGSGAAGGFRSTEDGIDVGGDRDQEGLFNNNSSRRG</sequence>
<evidence type="ECO:0000313" key="4">
    <source>
        <dbReference type="Proteomes" id="UP000092666"/>
    </source>
</evidence>
<keyword evidence="2" id="KW-0812">Transmembrane</keyword>
<feature type="transmembrane region" description="Helical" evidence="2">
    <location>
        <begin position="27"/>
        <end position="48"/>
    </location>
</feature>
<dbReference type="Proteomes" id="UP000092666">
    <property type="component" value="Unassembled WGS sequence"/>
</dbReference>
<keyword evidence="2" id="KW-0472">Membrane</keyword>
<proteinExistence type="predicted"/>
<feature type="region of interest" description="Disordered" evidence="1">
    <location>
        <begin position="82"/>
        <end position="116"/>
    </location>
</feature>
<accession>A0A1B9GWV8</accession>
<keyword evidence="2" id="KW-1133">Transmembrane helix</keyword>
<name>A0A1B9GWV8_9TREE</name>